<dbReference type="AlphaFoldDB" id="A0AA42WEI1"/>
<feature type="non-terminal residue" evidence="3">
    <location>
        <position position="1081"/>
    </location>
</feature>
<feature type="domain" description="RapA2 cadherin-like" evidence="2">
    <location>
        <begin position="706"/>
        <end position="776"/>
    </location>
</feature>
<evidence type="ECO:0000256" key="1">
    <source>
        <dbReference type="SAM" id="MobiDB-lite"/>
    </source>
</evidence>
<evidence type="ECO:0000259" key="2">
    <source>
        <dbReference type="Pfam" id="PF17803"/>
    </source>
</evidence>
<reference evidence="3" key="1">
    <citation type="submission" date="2022-09" db="EMBL/GenBank/DDBJ databases">
        <title>Intensive care unit water sources are persistently colonized with multi-drug resistant bacteria and are the site of extensive horizontal gene transfer of antibiotic resistance genes.</title>
        <authorList>
            <person name="Diorio-Toth L."/>
        </authorList>
    </citation>
    <scope>NUCLEOTIDE SEQUENCE</scope>
    <source>
        <strain evidence="3">GD03676</strain>
    </source>
</reference>
<feature type="domain" description="RapA2 cadherin-like" evidence="2">
    <location>
        <begin position="813"/>
        <end position="886"/>
    </location>
</feature>
<protein>
    <submittedName>
        <fullName evidence="3">Retention module-containing protein</fullName>
    </submittedName>
</protein>
<dbReference type="InterPro" id="IPR010221">
    <property type="entry name" value="VCBS_dom"/>
</dbReference>
<proteinExistence type="predicted"/>
<evidence type="ECO:0000313" key="4">
    <source>
        <dbReference type="Proteomes" id="UP001161276"/>
    </source>
</evidence>
<sequence>MANSSPAVVNEISGRAWIRNSDGSLTELHQGSKVPAGSDIVTASGATVSLQVENGMPIVIGESREVAVNGDMGGPLADPSEAAVAPPTGTDSDRLLAALQAGRDPFDELDPTAAIVAGGGDAGGSSFVRLARILETTSPLDLAYPNPGRGDDSVPRALGAGLTGDGDDGATTPTTTNTAPSALNDTGRGDQNTTIRGNLLTNDSDPDGDPLAIVSVSGRPMTPGGVSVTGTNGGTFTVLPDGSYVFTPGTGFQHLPEGQTATTTISYTVTDPSGATSTATVEVTVVGVNDPALITPAGADDDKGTVKEDTTFTTNGKLNVTDVDDGEARFIVQSGQAGQHGTFSIDASGSWVYNLNNNDGRVQALAVGETLTETFTVTTADGTTGTVVVTIQGTNDVPTLSGQAAGAVTEDTALAVTGKLDVTDVDTSDTHTWSINNNGAGQYGALSIDANGNWTYNLANGNPAVQALGVGESLTEKFTVTVNDGHGGVTTQEVSITINGSNDDPVLTGKADGAVTEDGTLVATGKIDVTDIDTTDTHTWSVNNSGKGTYGSFSVDASGNWTYNLDNTNKDVQGLKSGQSITETFTVTVDDGNGGVVSKDVTVTINGTDDGAIITPAQPGDDAGTVTEDVTLTTGGKLDVTDPDAGQAVFVAQTNAAGQHGTFSIDADGKWTYNLTNNDPAVQGLGAGKTLTETFTVTTADGTTGQVVVTIVGTNDIPVLTGKADGAVTEDGTLVATGKIDVTDIDTTDTHTWSVNDGGKGTYGSFSVDASGNWTYNLDNANKDVQGLKSGQSITETFTVTVDDGNGGVVSKDVTVTINGTDDGAVITPAQPGDDAGTVTEDVTLSVGGKLDVTDPDAGQAVFVAQTNAAGQHGTFSIDADGKWTYNLTNNDPAVQGLGAGKTLTETFTVTTADGTTGQVVVTIVGTNDIPVLTGKADGAVTEDGTLVATGKIDVTDIDTTDTHTWSVNNSGKGTYGSFSVDATGNWTYNLDNANKDVQGLKSGQSITETFTVTVDDGNGGVVSKDVTVTINGTDDGAIITPAQPGDDAGTVTEDLALTTGGKLDVTDPDAGQAVFVAQTN</sequence>
<name>A0AA42WEI1_9BURK</name>
<dbReference type="NCBIfam" id="NF012211">
    <property type="entry name" value="tand_rpt_95"/>
    <property type="match status" value="1"/>
</dbReference>
<dbReference type="PANTHER" id="PTHR14139">
    <property type="entry name" value="CALSYNTENIN"/>
    <property type="match status" value="1"/>
</dbReference>
<feature type="domain" description="RapA2 cadherin-like" evidence="2">
    <location>
        <begin position="919"/>
        <end position="989"/>
    </location>
</feature>
<dbReference type="InterPro" id="IPR047777">
    <property type="entry name" value="LapA-like_RM"/>
</dbReference>
<feature type="domain" description="RapA2 cadherin-like" evidence="2">
    <location>
        <begin position="600"/>
        <end position="673"/>
    </location>
</feature>
<dbReference type="InterPro" id="IPR013783">
    <property type="entry name" value="Ig-like_fold"/>
</dbReference>
<evidence type="ECO:0000313" key="3">
    <source>
        <dbReference type="EMBL" id="MDH2052452.1"/>
    </source>
</evidence>
<organism evidence="3 4">
    <name type="scientific">Achromobacter marplatensis</name>
    <dbReference type="NCBI Taxonomy" id="470868"/>
    <lineage>
        <taxon>Bacteria</taxon>
        <taxon>Pseudomonadati</taxon>
        <taxon>Pseudomonadota</taxon>
        <taxon>Betaproteobacteria</taxon>
        <taxon>Burkholderiales</taxon>
        <taxon>Alcaligenaceae</taxon>
        <taxon>Achromobacter</taxon>
    </lineage>
</organism>
<dbReference type="InterPro" id="IPR040853">
    <property type="entry name" value="RapA2_cadherin-like"/>
</dbReference>
<accession>A0AA42WEI1</accession>
<dbReference type="NCBIfam" id="TIGR01965">
    <property type="entry name" value="VCBS_repeat"/>
    <property type="match status" value="8"/>
</dbReference>
<feature type="domain" description="RapA2 cadherin-like" evidence="2">
    <location>
        <begin position="386"/>
        <end position="456"/>
    </location>
</feature>
<dbReference type="EMBL" id="JAOCKG010000007">
    <property type="protein sequence ID" value="MDH2052452.1"/>
    <property type="molecule type" value="Genomic_DNA"/>
</dbReference>
<feature type="region of interest" description="Disordered" evidence="1">
    <location>
        <begin position="140"/>
        <end position="192"/>
    </location>
</feature>
<comment type="caution">
    <text evidence="3">The sequence shown here is derived from an EMBL/GenBank/DDBJ whole genome shotgun (WGS) entry which is preliminary data.</text>
</comment>
<feature type="domain" description="RapA2 cadherin-like" evidence="2">
    <location>
        <begin position="493"/>
        <end position="563"/>
    </location>
</feature>
<dbReference type="NCBIfam" id="NF033682">
    <property type="entry name" value="retention_LapA"/>
    <property type="match status" value="1"/>
</dbReference>
<dbReference type="Proteomes" id="UP001161276">
    <property type="component" value="Unassembled WGS sequence"/>
</dbReference>
<gene>
    <name evidence="3" type="ORF">N5K24_18760</name>
</gene>
<dbReference type="PANTHER" id="PTHR14139:SF2">
    <property type="entry name" value="CALSYNTENIN-1"/>
    <property type="match status" value="1"/>
</dbReference>
<dbReference type="Pfam" id="PF17963">
    <property type="entry name" value="Big_9"/>
    <property type="match status" value="1"/>
</dbReference>
<feature type="compositionally biased region" description="Low complexity" evidence="1">
    <location>
        <begin position="169"/>
        <end position="184"/>
    </location>
</feature>
<dbReference type="Gene3D" id="2.60.40.10">
    <property type="entry name" value="Immunoglobulins"/>
    <property type="match status" value="8"/>
</dbReference>
<dbReference type="Pfam" id="PF17803">
    <property type="entry name" value="Cadherin_4"/>
    <property type="match status" value="6"/>
</dbReference>
<dbReference type="RefSeq" id="WP_280027954.1">
    <property type="nucleotide sequence ID" value="NZ_JAOCKG010000007.1"/>
</dbReference>